<dbReference type="STRING" id="39692.BST38_04640"/>
<dbReference type="Proteomes" id="UP000252008">
    <property type="component" value="Unassembled WGS sequence"/>
</dbReference>
<keyword evidence="2" id="KW-1185">Reference proteome</keyword>
<evidence type="ECO:0000313" key="1">
    <source>
        <dbReference type="EMBL" id="SSA20680.1"/>
    </source>
</evidence>
<name>A0A375Z5H2_MYCPF</name>
<dbReference type="RefSeq" id="WP_083142054.1">
    <property type="nucleotide sequence ID" value="NZ_MVID01000002.1"/>
</dbReference>
<sequence>MLAEPKPSLENATDTDEVYDLAYRLAAWGLRHGECDEHSAVDWVLDHPHEEKLPRGSRGQLNPTRHHITKGAERAVEQYVPGLRQTRFDPQPLHELAARISGSGVTHEKYLLGAIALCFKHETLTPVITGPSLAEVVGVHEQAAYKVLRQWSSTLAYGFFTKRTYDGVPGHGRVWTVNPDWVPTSKPKHLPGCNRSKSRCQCPGLSQNGIPIFSAEKDSYTKVRQTADDSRTAFAEWVSTLKTRTPLDVTTVARQLGVTRYMATRLLREQEGKLLLSGTYPGGWRYKNGRRTRQPETWFVA</sequence>
<accession>A0A375Z5H2</accession>
<organism evidence="1 2">
    <name type="scientific">Mycolicibacterium parafortuitum</name>
    <name type="common">Mycobacterium parafortuitum</name>
    <dbReference type="NCBI Taxonomy" id="39692"/>
    <lineage>
        <taxon>Bacteria</taxon>
        <taxon>Bacillati</taxon>
        <taxon>Actinomycetota</taxon>
        <taxon>Actinomycetes</taxon>
        <taxon>Mycobacteriales</taxon>
        <taxon>Mycobacteriaceae</taxon>
        <taxon>Mycolicibacterium</taxon>
    </lineage>
</organism>
<proteinExistence type="predicted"/>
<protein>
    <submittedName>
        <fullName evidence="1">Uncharacterized protein</fullName>
    </submittedName>
</protein>
<dbReference type="AlphaFoldDB" id="A0A375Z5H2"/>
<evidence type="ECO:0000313" key="2">
    <source>
        <dbReference type="Proteomes" id="UP000252008"/>
    </source>
</evidence>
<gene>
    <name evidence="1" type="ORF">MPP7335_05834</name>
</gene>
<reference evidence="1 2" key="1">
    <citation type="submission" date="2018-05" db="EMBL/GenBank/DDBJ databases">
        <authorList>
            <consortium name="IHU Genomes"/>
        </authorList>
    </citation>
    <scope>NUCLEOTIDE SEQUENCE [LARGE SCALE GENOMIC DNA]</scope>
    <source>
        <strain evidence="1 2">P7335</strain>
    </source>
</reference>
<dbReference type="EMBL" id="UEGS01000002">
    <property type="protein sequence ID" value="SSA20680.1"/>
    <property type="molecule type" value="Genomic_DNA"/>
</dbReference>